<proteinExistence type="predicted"/>
<feature type="transmembrane region" description="Helical" evidence="1">
    <location>
        <begin position="27"/>
        <end position="50"/>
    </location>
</feature>
<evidence type="ECO:0000313" key="4">
    <source>
        <dbReference type="EMBL" id="NWK09557.1"/>
    </source>
</evidence>
<dbReference type="EMBL" id="JACATE010000016">
    <property type="protein sequence ID" value="NWJ29227.1"/>
    <property type="molecule type" value="Genomic_DNA"/>
</dbReference>
<evidence type="ECO:0000313" key="3">
    <source>
        <dbReference type="EMBL" id="NWK01352.1"/>
    </source>
</evidence>
<dbReference type="Proteomes" id="UP000547822">
    <property type="component" value="Unassembled WGS sequence"/>
</dbReference>
<keyword evidence="1" id="KW-0812">Transmembrane</keyword>
<evidence type="ECO:0000313" key="7">
    <source>
        <dbReference type="Proteomes" id="UP000563820"/>
    </source>
</evidence>
<dbReference type="EMBL" id="JACATD010000007">
    <property type="protein sequence ID" value="NWK01352.1"/>
    <property type="molecule type" value="Genomic_DNA"/>
</dbReference>
<evidence type="ECO:0000313" key="6">
    <source>
        <dbReference type="Proteomes" id="UP000549797"/>
    </source>
</evidence>
<organism evidence="3 5">
    <name type="scientific">Marine Group I thaumarchaeote</name>
    <dbReference type="NCBI Taxonomy" id="2511932"/>
    <lineage>
        <taxon>Archaea</taxon>
        <taxon>Nitrososphaerota</taxon>
        <taxon>Marine Group I</taxon>
    </lineage>
</organism>
<protein>
    <submittedName>
        <fullName evidence="3">Uncharacterized protein</fullName>
    </submittedName>
</protein>
<reference evidence="3" key="2">
    <citation type="submission" date="2020-06" db="EMBL/GenBank/DDBJ databases">
        <authorList>
            <person name="Wang Y."/>
        </authorList>
    </citation>
    <scope>NUCLEOTIDE SEQUENCE</scope>
    <source>
        <strain evidence="4">D1a</strain>
        <strain evidence="2">T1L11</strain>
        <strain evidence="3">T1L9</strain>
    </source>
</reference>
<dbReference type="EMBL" id="JACATJ010000013">
    <property type="protein sequence ID" value="NWK09557.1"/>
    <property type="molecule type" value="Genomic_DNA"/>
</dbReference>
<dbReference type="AlphaFoldDB" id="A0A7K4NL49"/>
<evidence type="ECO:0000313" key="2">
    <source>
        <dbReference type="EMBL" id="NWJ29227.1"/>
    </source>
</evidence>
<dbReference type="Proteomes" id="UP000549797">
    <property type="component" value="Unassembled WGS sequence"/>
</dbReference>
<evidence type="ECO:0000313" key="5">
    <source>
        <dbReference type="Proteomes" id="UP000547822"/>
    </source>
</evidence>
<gene>
    <name evidence="3" type="ORF">HX840_05575</name>
    <name evidence="2" type="ORF">HX848_07620</name>
    <name evidence="4" type="ORF">HX852_07280</name>
</gene>
<evidence type="ECO:0000256" key="1">
    <source>
        <dbReference type="SAM" id="Phobius"/>
    </source>
</evidence>
<accession>A0A7K4NL49</accession>
<name>A0A7K4NL49_9ARCH</name>
<keyword evidence="1" id="KW-1133">Transmembrane helix</keyword>
<sequence length="53" mass="5800">MNVTDVMKFGILGMNLLEPVQTLNADLLFGIKNVCVIEINSVIIIALAYFSSI</sequence>
<dbReference type="Proteomes" id="UP000563820">
    <property type="component" value="Unassembled WGS sequence"/>
</dbReference>
<reference evidence="5 6" key="1">
    <citation type="journal article" date="2019" name="Environ. Microbiol.">
        <title>Genomics insights into ecotype formation of ammonia-oxidizing archaea in the deep ocean.</title>
        <authorList>
            <person name="Wang Y."/>
            <person name="Huang J.M."/>
            <person name="Cui G.J."/>
            <person name="Nunoura T."/>
            <person name="Takaki Y."/>
            <person name="Li W.L."/>
            <person name="Li J."/>
            <person name="Gao Z.M."/>
            <person name="Takai K."/>
            <person name="Zhang A.Q."/>
            <person name="Stepanauskas R."/>
        </authorList>
    </citation>
    <scope>NUCLEOTIDE SEQUENCE [LARGE SCALE GENOMIC DNA]</scope>
    <source>
        <strain evidence="4 6">D1a</strain>
        <strain evidence="2 7">T1L11</strain>
        <strain evidence="3 5">T1L9</strain>
    </source>
</reference>
<keyword evidence="1" id="KW-0472">Membrane</keyword>
<comment type="caution">
    <text evidence="3">The sequence shown here is derived from an EMBL/GenBank/DDBJ whole genome shotgun (WGS) entry which is preliminary data.</text>
</comment>